<dbReference type="EMBL" id="FUZP01000001">
    <property type="protein sequence ID" value="SKC38948.1"/>
    <property type="molecule type" value="Genomic_DNA"/>
</dbReference>
<dbReference type="AlphaFoldDB" id="A0A1T5IIT7"/>
<dbReference type="InterPro" id="IPR003265">
    <property type="entry name" value="HhH-GPD_domain"/>
</dbReference>
<protein>
    <recommendedName>
        <fullName evidence="2">DNA-3-methyladenine glycosylase II</fullName>
        <ecNumber evidence="2">3.2.2.21</ecNumber>
    </recommendedName>
</protein>
<dbReference type="GO" id="GO:0006285">
    <property type="term" value="P:base-excision repair, AP site formation"/>
    <property type="evidence" value="ECO:0007669"/>
    <property type="project" value="TreeGrafter"/>
</dbReference>
<evidence type="ECO:0000256" key="1">
    <source>
        <dbReference type="ARBA" id="ARBA00000086"/>
    </source>
</evidence>
<keyword evidence="3" id="KW-0227">DNA damage</keyword>
<keyword evidence="6" id="KW-1185">Reference proteome</keyword>
<proteinExistence type="predicted"/>
<dbReference type="PANTHER" id="PTHR43003:SF6">
    <property type="entry name" value="DNA GLYCOSYLASE"/>
    <property type="match status" value="1"/>
</dbReference>
<evidence type="ECO:0000313" key="5">
    <source>
        <dbReference type="EMBL" id="SKC38948.1"/>
    </source>
</evidence>
<evidence type="ECO:0000313" key="6">
    <source>
        <dbReference type="Proteomes" id="UP000190857"/>
    </source>
</evidence>
<dbReference type="GO" id="GO:0008725">
    <property type="term" value="F:DNA-3-methyladenine glycosylase activity"/>
    <property type="evidence" value="ECO:0007669"/>
    <property type="project" value="TreeGrafter"/>
</dbReference>
<dbReference type="CDD" id="cd00056">
    <property type="entry name" value="ENDO3c"/>
    <property type="match status" value="1"/>
</dbReference>
<name>A0A1T5IIT7_9MICO</name>
<evidence type="ECO:0000256" key="2">
    <source>
        <dbReference type="ARBA" id="ARBA00012000"/>
    </source>
</evidence>
<evidence type="ECO:0000256" key="4">
    <source>
        <dbReference type="ARBA" id="ARBA00023204"/>
    </source>
</evidence>
<dbReference type="GO" id="GO:0032131">
    <property type="term" value="F:alkylated DNA binding"/>
    <property type="evidence" value="ECO:0007669"/>
    <property type="project" value="TreeGrafter"/>
</dbReference>
<dbReference type="RefSeq" id="WP_079726704.1">
    <property type="nucleotide sequence ID" value="NZ_FUZP01000001.1"/>
</dbReference>
<comment type="catalytic activity">
    <reaction evidence="1">
        <text>Hydrolysis of alkylated DNA, releasing 3-methyladenine, 3-methylguanine, 7-methylguanine and 7-methyladenine.</text>
        <dbReference type="EC" id="3.2.2.21"/>
    </reaction>
</comment>
<dbReference type="EC" id="3.2.2.21" evidence="2"/>
<dbReference type="InterPro" id="IPR051912">
    <property type="entry name" value="Alkylbase_DNA_Glycosylase/TA"/>
</dbReference>
<dbReference type="Proteomes" id="UP000190857">
    <property type="component" value="Unassembled WGS sequence"/>
</dbReference>
<dbReference type="InterPro" id="IPR011257">
    <property type="entry name" value="DNA_glycosylase"/>
</dbReference>
<dbReference type="STRING" id="123320.SAMN06309945_0489"/>
<gene>
    <name evidence="5" type="ORF">SAMN06309945_0489</name>
</gene>
<dbReference type="SUPFAM" id="SSF48150">
    <property type="entry name" value="DNA-glycosylase"/>
    <property type="match status" value="1"/>
</dbReference>
<dbReference type="GO" id="GO:0043916">
    <property type="term" value="F:DNA-7-methylguanine glycosylase activity"/>
    <property type="evidence" value="ECO:0007669"/>
    <property type="project" value="TreeGrafter"/>
</dbReference>
<reference evidence="5 6" key="1">
    <citation type="submission" date="2017-02" db="EMBL/GenBank/DDBJ databases">
        <authorList>
            <person name="Peterson S.W."/>
        </authorList>
    </citation>
    <scope>NUCLEOTIDE SEQUENCE [LARGE SCALE GENOMIC DNA]</scope>
    <source>
        <strain evidence="5 6">VKM Ac-2059</strain>
    </source>
</reference>
<accession>A0A1T5IIT7</accession>
<organism evidence="5 6">
    <name type="scientific">Okibacterium fritillariae</name>
    <dbReference type="NCBI Taxonomy" id="123320"/>
    <lineage>
        <taxon>Bacteria</taxon>
        <taxon>Bacillati</taxon>
        <taxon>Actinomycetota</taxon>
        <taxon>Actinomycetes</taxon>
        <taxon>Micrococcales</taxon>
        <taxon>Microbacteriaceae</taxon>
        <taxon>Okibacterium</taxon>
    </lineage>
</organism>
<evidence type="ECO:0000256" key="3">
    <source>
        <dbReference type="ARBA" id="ARBA00022763"/>
    </source>
</evidence>
<sequence length="314" mass="34450">MFDTLAADCVRTVYTPTEPVALLDAVWLMARGGDGPCFRRIPGGVWLTMRTPHGPASLRLMQGTRGTSGATQIDAAAWGPGAEWAIAGVPELLGRDDDWSALDVSASPLLSEVRRRNPGLRIGRNRLVFEMFVPAVMEQKVTAFEAWRAWRLLVRRYGEPAPGPVPTGMMVAPSAEGWRLIPSWDWHKAGVGPQRSQTVVRSARLAEALERTLDTDHAEAERRLMSLPGVGVWTAAEVTLRAHGNPDAVSVGDYHLASTVGVALTGSPVDDDGMLELLEPWRGHRQRVLRLILRSGIHKERHGPKMTVQDHRGH</sequence>
<dbReference type="Gene3D" id="1.10.340.30">
    <property type="entry name" value="Hypothetical protein, domain 2"/>
    <property type="match status" value="1"/>
</dbReference>
<dbReference type="PANTHER" id="PTHR43003">
    <property type="entry name" value="DNA-3-METHYLADENINE GLYCOSYLASE"/>
    <property type="match status" value="1"/>
</dbReference>
<dbReference type="GO" id="GO:0005737">
    <property type="term" value="C:cytoplasm"/>
    <property type="evidence" value="ECO:0007669"/>
    <property type="project" value="TreeGrafter"/>
</dbReference>
<keyword evidence="4" id="KW-0234">DNA repair</keyword>
<dbReference type="GO" id="GO:0006307">
    <property type="term" value="P:DNA alkylation repair"/>
    <property type="evidence" value="ECO:0007669"/>
    <property type="project" value="TreeGrafter"/>
</dbReference>
<dbReference type="GO" id="GO:0032993">
    <property type="term" value="C:protein-DNA complex"/>
    <property type="evidence" value="ECO:0007669"/>
    <property type="project" value="TreeGrafter"/>
</dbReference>
<dbReference type="OrthoDB" id="5501430at2"/>